<dbReference type="Pfam" id="PF04031">
    <property type="entry name" value="Las1"/>
    <property type="match status" value="1"/>
</dbReference>
<dbReference type="EMBL" id="MBFT01000033">
    <property type="protein sequence ID" value="PVU99501.1"/>
    <property type="molecule type" value="Genomic_DNA"/>
</dbReference>
<proteinExistence type="predicted"/>
<protein>
    <submittedName>
        <fullName evidence="1">Uncharacterized protein</fullName>
    </submittedName>
</protein>
<dbReference type="GO" id="GO:0030687">
    <property type="term" value="C:preribosome, large subunit precursor"/>
    <property type="evidence" value="ECO:0007669"/>
    <property type="project" value="TreeGrafter"/>
</dbReference>
<keyword evidence="2" id="KW-1185">Reference proteome</keyword>
<organism evidence="1 2">
    <name type="scientific">Furculomyces boomerangus</name>
    <dbReference type="NCBI Taxonomy" id="61424"/>
    <lineage>
        <taxon>Eukaryota</taxon>
        <taxon>Fungi</taxon>
        <taxon>Fungi incertae sedis</taxon>
        <taxon>Zoopagomycota</taxon>
        <taxon>Kickxellomycotina</taxon>
        <taxon>Harpellomycetes</taxon>
        <taxon>Harpellales</taxon>
        <taxon>Harpellaceae</taxon>
        <taxon>Furculomyces</taxon>
    </lineage>
</organism>
<accession>A0A2T9Z4M4</accession>
<dbReference type="Proteomes" id="UP000245699">
    <property type="component" value="Unassembled WGS sequence"/>
</dbReference>
<evidence type="ECO:0000313" key="2">
    <source>
        <dbReference type="Proteomes" id="UP000245699"/>
    </source>
</evidence>
<dbReference type="GO" id="GO:0000470">
    <property type="term" value="P:maturation of LSU-rRNA"/>
    <property type="evidence" value="ECO:0007669"/>
    <property type="project" value="TreeGrafter"/>
</dbReference>
<dbReference type="PANTHER" id="PTHR15002">
    <property type="entry name" value="RIBOSOMAL BIOGENESIS PROTEIN LAS1L"/>
    <property type="match status" value="1"/>
</dbReference>
<dbReference type="STRING" id="61424.A0A2T9Z4M4"/>
<dbReference type="GO" id="GO:0090730">
    <property type="term" value="C:Las1 complex"/>
    <property type="evidence" value="ECO:0007669"/>
    <property type="project" value="InterPro"/>
</dbReference>
<dbReference type="GO" id="GO:0004519">
    <property type="term" value="F:endonuclease activity"/>
    <property type="evidence" value="ECO:0007669"/>
    <property type="project" value="InterPro"/>
</dbReference>
<reference evidence="1 2" key="1">
    <citation type="journal article" date="2018" name="MBio">
        <title>Comparative Genomics Reveals the Core Gene Toolbox for the Fungus-Insect Symbiosis.</title>
        <authorList>
            <person name="Wang Y."/>
            <person name="Stata M."/>
            <person name="Wang W."/>
            <person name="Stajich J.E."/>
            <person name="White M.M."/>
            <person name="Moncalvo J.M."/>
        </authorList>
    </citation>
    <scope>NUCLEOTIDE SEQUENCE [LARGE SCALE GENOMIC DNA]</scope>
    <source>
        <strain evidence="1 2">AUS-77-4</strain>
    </source>
</reference>
<dbReference type="InterPro" id="IPR007174">
    <property type="entry name" value="Las1"/>
</dbReference>
<sequence>MSLSEIPRVVPWISAQEFNKAGDLLYSDNLDLCTQGVDLVKLWVCRGKVPATILITAQLVEVHLRDSLQSAPDSNLPSRLSNTELRLMYGLALIRFVNLLSDTEQRGAYAKSLMILAKKIGIPLWLVELRHNATHENLPSLTLLRLGCKRSLEYLYDNYWGLRLSSDTFEKETASESIKLLLNRFKNTRTRQLSEKNDTDEQNNYNEYSDILNELGSNIHKSTVASLMVPMLLDQSNDFMVPSTPSKRTKLPNCKLDEKTTAIYLPMFEMWYGTWGKNYFLSVIVDKIFETLSNKSIKLDGSSDTMCTLVGWILHLLSLDAFDGNSFDRRIITKKRKKVAYTDTKITNNYILSNCLYNPNIYTRVILNELIRLDSSLKSLVPISSYIRDLFMLDFTQNKKKALFDNKKVGSEEKNQFIINLHENMDSFEKVISNRIDEINKLDHDHEEATIKNIKSSGTNTNNFRNNRFNFDVSLENLQFVERFNSKQKDRSLLIFVTEPHNFIPSPIGCLPNGQLPNLDL</sequence>
<comment type="caution">
    <text evidence="1">The sequence shown here is derived from an EMBL/GenBank/DDBJ whole genome shotgun (WGS) entry which is preliminary data.</text>
</comment>
<evidence type="ECO:0000313" key="1">
    <source>
        <dbReference type="EMBL" id="PVU99501.1"/>
    </source>
</evidence>
<gene>
    <name evidence="1" type="ORF">BB559_000662</name>
</gene>
<name>A0A2T9Z4M4_9FUNG</name>
<dbReference type="GO" id="GO:0000460">
    <property type="term" value="P:maturation of 5.8S rRNA"/>
    <property type="evidence" value="ECO:0007669"/>
    <property type="project" value="TreeGrafter"/>
</dbReference>
<dbReference type="AlphaFoldDB" id="A0A2T9Z4M4"/>
<dbReference type="OrthoDB" id="10263222at2759"/>
<dbReference type="PANTHER" id="PTHR15002:SF0">
    <property type="entry name" value="RIBOSOMAL BIOGENESIS PROTEIN LAS1L"/>
    <property type="match status" value="1"/>
</dbReference>